<organism evidence="4 5">
    <name type="scientific">Anaeramoeba flamelloides</name>
    <dbReference type="NCBI Taxonomy" id="1746091"/>
    <lineage>
        <taxon>Eukaryota</taxon>
        <taxon>Metamonada</taxon>
        <taxon>Anaeramoebidae</taxon>
        <taxon>Anaeramoeba</taxon>
    </lineage>
</organism>
<keyword evidence="5" id="KW-1185">Reference proteome</keyword>
<dbReference type="PANTHER" id="PTHR45725:SF1">
    <property type="entry name" value="DISHEVELLED ASSOCIATED ACTIVATOR OF MORPHOGENESIS, ISOFORM D"/>
    <property type="match status" value="1"/>
</dbReference>
<feature type="compositionally biased region" description="Polar residues" evidence="2">
    <location>
        <begin position="1157"/>
        <end position="1170"/>
    </location>
</feature>
<dbReference type="PROSITE" id="PS51444">
    <property type="entry name" value="FH2"/>
    <property type="match status" value="1"/>
</dbReference>
<sequence>MSALKKTQKQERKLKTRRLKIKNKQAKIARKRLKKDKNYSLDLIDYENLPELPDNEEINKNFEQFLYNNSIIIKPKTYIEYLNQGITIQKLISLKVSLRSRQLEFFNTFLQLNGDEYLIDMLSDLVSPKNSFPKPTYVFQIVETMLIIMNNQILNNIMKNKKIKERIVLRVDMLSQGLSKILQQFPKRIDKKLDKQIDILFQQLQEEIRYIKKKKRIKGLIDFSNYDRMMLSIICQTSEPKTVTRVTQLLLYFLYNSKYTQDEIFQVLNDLLNHAINLSKKGNLMDFKDVSVWGNKKIKLENKISKAKVIKTNSLYSETKIRNLEEEIEKTHPGIIKEIHLKEEQFLKQLFEIESKKERLIQNSEYIEQNFQENIQKRQKENNLSDIWISKTVNNLSETIVERISTLKEKVNGDIQAKYQKKYIKGNKKRIDKVEEIYKQEHNKFSKIEKEISINVQSLKTKLEEVQLKKSKLMEEKNVKELPKELNITFEQALELKKKREEGKEKEKEKEKGKENENENEKKNDDKVTKKNGEEIPPPPNMGGGTGIPPPPNMGGVTGIPPPPNLGGSKSMSGGIPPPPILGGGAGLPPPPNLVGGGIGGGLPPPPNLGKGGIGQSQQAQGKKNIKPKVPLKPIHWAKIPIKKKDSTIWKDIDDEKIEIDLKKFSMYFGSKKKEVKKASSQPRESQKKQLVQIIDANKSRNLELLLPTYHMSYKDIVNAILSLDETALSESQLKTLLVNLPEESDFTSLKSYEGDVNLLHESEKFCLELLAVNHLRQRIKSFIFYHDFKEIITECEPNIKLYLKALNSLKTNKKFHKILQFILKFGNYLNGGTNRGGLSGFKLRTLLKLKETNSTLNPKISLLHYIMAYLEKNQPKLIDFYKEMQVCVSASKCSYEQIQQQIRFLNNGIKQIETQLPKHEMPVNQFDRYKKEMQSFLREAKQRVDKLTNLAEKIDPQYQECVKLFGDNPDSMMHKDFFSLIATFLKDIETSLEDNHKRVEEQKKKKKKKTALNKINKFTKNTKDRRHHKDQKLNILPKVPKRDLKSNNIAKQKIETNPRKLKPTRNKYNDRGKVNTNKNLARKQSRTHHREEAEIKKDKSKKSLSKRRHHRKNNSVSLKNKIDGNVNTKTRTKIDIKEKNKIAKRETNKKNNKTNPHTISKSTSLTKGQTKTKESRIVQHSNKKKSPKARSVTNPNKISSPKLKVKSSTTTKKQTRKKKDTSNKNRFEKDNSKKSLSKRRHHRKNNSVSIKNKIDGNVNTKTRTKLDIKEKNKSVKMEPNTKDRTQTKKKDNGKIEKKKKREHLSKSKNEKEKKSKSKSQPESNKKKKSGKVGNNNKSREEMKKRDAESKLKPKSKIKNKGGGKQIGHVSKSKKEKEKKTIKSKPELNIDKKNVNLKNKAERNQKEINQKDNKSKSQNTKKETSDDENKSKSEKRNDKKSLKEMKTKKKIVEQEKGKLERNKKEINQKDNKTKSQTTKKETSDEGNKSKKLKAKPELNIDKKNVNLKNKVERNQKEINQKDNKSKSQNTKKETSDEENKSKKLKSKLELKKDQEQTIKSENIKSESIKETQTESKQQLQIKEDSINLNTISQNEKIKNQGNKLQPQKTPDTNVKRVIQIKTNTQLDQTIKNSTGPIDFRSFLKKTNIVQTNENNLDKKSQTKTFDFRKNLRNTSISIDQIEEKISTKQNQPNQIDFRSRLKKIDSQYKK</sequence>
<dbReference type="SMART" id="SM01140">
    <property type="entry name" value="Drf_GBD"/>
    <property type="match status" value="1"/>
</dbReference>
<feature type="compositionally biased region" description="Basic residues" evidence="2">
    <location>
        <begin position="1353"/>
        <end position="1362"/>
    </location>
</feature>
<dbReference type="Proteomes" id="UP001150062">
    <property type="component" value="Unassembled WGS sequence"/>
</dbReference>
<keyword evidence="1" id="KW-0175">Coiled coil</keyword>
<protein>
    <submittedName>
        <fullName evidence="4">Inverted formin-2</fullName>
    </submittedName>
</protein>
<feature type="compositionally biased region" description="Basic residues" evidence="2">
    <location>
        <begin position="1236"/>
        <end position="1246"/>
    </location>
</feature>
<feature type="coiled-coil region" evidence="1">
    <location>
        <begin position="4"/>
        <end position="36"/>
    </location>
</feature>
<feature type="compositionally biased region" description="Basic and acidic residues" evidence="2">
    <location>
        <begin position="1305"/>
        <end position="1314"/>
    </location>
</feature>
<feature type="region of interest" description="Disordered" evidence="2">
    <location>
        <begin position="500"/>
        <end position="629"/>
    </location>
</feature>
<evidence type="ECO:0000256" key="2">
    <source>
        <dbReference type="SAM" id="MobiDB-lite"/>
    </source>
</evidence>
<dbReference type="InterPro" id="IPR016024">
    <property type="entry name" value="ARM-type_fold"/>
</dbReference>
<feature type="compositionally biased region" description="Basic and acidic residues" evidence="2">
    <location>
        <begin position="1221"/>
        <end position="1234"/>
    </location>
</feature>
<feature type="compositionally biased region" description="Basic and acidic residues" evidence="2">
    <location>
        <begin position="1373"/>
        <end position="1573"/>
    </location>
</feature>
<feature type="compositionally biased region" description="Basic residues" evidence="2">
    <location>
        <begin position="1099"/>
        <end position="1114"/>
    </location>
</feature>
<feature type="compositionally biased region" description="Basic and acidic residues" evidence="2">
    <location>
        <begin position="1338"/>
        <end position="1352"/>
    </location>
</feature>
<accession>A0ABQ8YA66</accession>
<dbReference type="InterPro" id="IPR015425">
    <property type="entry name" value="FH2_Formin"/>
</dbReference>
<dbReference type="Pfam" id="PF02181">
    <property type="entry name" value="FH2"/>
    <property type="match status" value="1"/>
</dbReference>
<dbReference type="InterPro" id="IPR051425">
    <property type="entry name" value="Formin_Homology"/>
</dbReference>
<dbReference type="SMART" id="SM00498">
    <property type="entry name" value="FH2"/>
    <property type="match status" value="1"/>
</dbReference>
<feature type="compositionally biased region" description="Basic and acidic residues" evidence="2">
    <location>
        <begin position="1265"/>
        <end position="1296"/>
    </location>
</feature>
<feature type="compositionally biased region" description="Basic and acidic residues" evidence="2">
    <location>
        <begin position="500"/>
        <end position="534"/>
    </location>
</feature>
<dbReference type="Gene3D" id="1.20.58.2220">
    <property type="entry name" value="Formin, FH2 domain"/>
    <property type="match status" value="1"/>
</dbReference>
<dbReference type="SUPFAM" id="SSF101447">
    <property type="entry name" value="Formin homology 2 domain (FH2 domain)"/>
    <property type="match status" value="1"/>
</dbReference>
<dbReference type="EMBL" id="JAOAOG010000191">
    <property type="protein sequence ID" value="KAJ6241535.1"/>
    <property type="molecule type" value="Genomic_DNA"/>
</dbReference>
<feature type="compositionally biased region" description="Low complexity" evidence="2">
    <location>
        <begin position="1200"/>
        <end position="1213"/>
    </location>
</feature>
<reference evidence="4" key="1">
    <citation type="submission" date="2022-08" db="EMBL/GenBank/DDBJ databases">
        <title>Novel sulfate-reducing endosymbionts in the free-living metamonad Anaeramoeba.</title>
        <authorList>
            <person name="Jerlstrom-Hultqvist J."/>
            <person name="Cepicka I."/>
            <person name="Gallot-Lavallee L."/>
            <person name="Salas-Leiva D."/>
            <person name="Curtis B.A."/>
            <person name="Zahonova K."/>
            <person name="Pipaliya S."/>
            <person name="Dacks J."/>
            <person name="Roger A.J."/>
        </authorList>
    </citation>
    <scope>NUCLEOTIDE SEQUENCE</scope>
    <source>
        <strain evidence="4">Schooner1</strain>
    </source>
</reference>
<name>A0ABQ8YA66_9EUKA</name>
<feature type="region of interest" description="Disordered" evidence="2">
    <location>
        <begin position="1016"/>
        <end position="1581"/>
    </location>
</feature>
<feature type="coiled-coil region" evidence="1">
    <location>
        <begin position="896"/>
        <end position="951"/>
    </location>
</feature>
<dbReference type="SUPFAM" id="SSF48371">
    <property type="entry name" value="ARM repeat"/>
    <property type="match status" value="1"/>
</dbReference>
<dbReference type="InterPro" id="IPR010473">
    <property type="entry name" value="GTPase-bd"/>
</dbReference>
<gene>
    <name evidence="4" type="ORF">M0813_00233</name>
</gene>
<comment type="caution">
    <text evidence="4">The sequence shown here is derived from an EMBL/GenBank/DDBJ whole genome shotgun (WGS) entry which is preliminary data.</text>
</comment>
<evidence type="ECO:0000313" key="5">
    <source>
        <dbReference type="Proteomes" id="UP001150062"/>
    </source>
</evidence>
<feature type="compositionally biased region" description="Basic and acidic residues" evidence="2">
    <location>
        <begin position="1133"/>
        <end position="1150"/>
    </location>
</feature>
<feature type="domain" description="FH2" evidence="3">
    <location>
        <begin position="622"/>
        <end position="1015"/>
    </location>
</feature>
<evidence type="ECO:0000313" key="4">
    <source>
        <dbReference type="EMBL" id="KAJ6241535.1"/>
    </source>
</evidence>
<dbReference type="InterPro" id="IPR042201">
    <property type="entry name" value="FH2_Formin_sf"/>
</dbReference>
<dbReference type="PANTHER" id="PTHR45725">
    <property type="entry name" value="FORMIN HOMOLOGY 2 FAMILY MEMBER"/>
    <property type="match status" value="1"/>
</dbReference>
<proteinExistence type="predicted"/>
<evidence type="ECO:0000256" key="1">
    <source>
        <dbReference type="SAM" id="Coils"/>
    </source>
</evidence>
<evidence type="ECO:0000259" key="3">
    <source>
        <dbReference type="PROSITE" id="PS51444"/>
    </source>
</evidence>